<feature type="signal peptide" evidence="2">
    <location>
        <begin position="1"/>
        <end position="34"/>
    </location>
</feature>
<reference evidence="4" key="2">
    <citation type="submission" date="2020-09" db="EMBL/GenBank/DDBJ databases">
        <authorList>
            <person name="Sun Q."/>
            <person name="Ohkuma M."/>
        </authorList>
    </citation>
    <scope>NUCLEOTIDE SEQUENCE</scope>
    <source>
        <strain evidence="4">JCM 3346</strain>
    </source>
</reference>
<dbReference type="EMBL" id="BMRJ01000001">
    <property type="protein sequence ID" value="GGR18511.1"/>
    <property type="molecule type" value="Genomic_DNA"/>
</dbReference>
<keyword evidence="2" id="KW-0732">Signal</keyword>
<proteinExistence type="predicted"/>
<dbReference type="Gene3D" id="1.10.150.480">
    <property type="match status" value="1"/>
</dbReference>
<dbReference type="Pfam" id="PF08341">
    <property type="entry name" value="TED"/>
    <property type="match status" value="1"/>
</dbReference>
<dbReference type="RefSeq" id="WP_189084121.1">
    <property type="nucleotide sequence ID" value="NZ_BMRJ01000001.1"/>
</dbReference>
<feature type="chain" id="PRO_5039336390" description="Thioester domain-containing protein" evidence="2">
    <location>
        <begin position="35"/>
        <end position="442"/>
    </location>
</feature>
<accession>A0A918CCP1</accession>
<evidence type="ECO:0000256" key="1">
    <source>
        <dbReference type="SAM" id="MobiDB-lite"/>
    </source>
</evidence>
<gene>
    <name evidence="4" type="ORF">GCM10010196_09520</name>
</gene>
<dbReference type="InterPro" id="IPR023849">
    <property type="entry name" value="TQXA_dom"/>
</dbReference>
<dbReference type="NCBIfam" id="TIGR03934">
    <property type="entry name" value="TQXA_dom"/>
    <property type="match status" value="1"/>
</dbReference>
<feature type="region of interest" description="Disordered" evidence="1">
    <location>
        <begin position="338"/>
        <end position="383"/>
    </location>
</feature>
<evidence type="ECO:0000256" key="2">
    <source>
        <dbReference type="SAM" id="SignalP"/>
    </source>
</evidence>
<sequence>MSPIMSSSRRAPGTALALLALAVPAVLVSAPAAALDVEEGYPRVGSVRESQLGYEIAWGRTSAVSQLFAVHTGPGAEPELFAYCIEVTVHPGYEERMDIGGWDSFPGDNRFADEPRVREQVAWIVSNSYPQQSLDAAAAAAGLAGLTEREAITGTQVAIWQLTDSAPAPAGFAYRGLVTPNGVDTTSPAAQRVQSLVDHLTGPANVGLGESSRPALRMTPEQLAGEAGGLVGPFTIAASAGALTLDTPSGYPVVTADGAPIDPAAPPRDTALYLDVPADAPAGIATLRAELVGEGYDGLLLTSPTTPRRQTMMIADGRESLISADIELTWTAARPGIPATPIEPGAPVEPGTPLEPATPIEAGTPGTPADPAAPTVPAAASPATVANDATPTLARTGADAGPPLLGALAVLVSGAALLTLRSRRRQLRAAHHRPLPRSAGRR</sequence>
<dbReference type="Proteomes" id="UP000610303">
    <property type="component" value="Unassembled WGS sequence"/>
</dbReference>
<organism evidence="4 5">
    <name type="scientific">Agromyces mediolanus</name>
    <name type="common">Corynebacterium mediolanum</name>
    <dbReference type="NCBI Taxonomy" id="41986"/>
    <lineage>
        <taxon>Bacteria</taxon>
        <taxon>Bacillati</taxon>
        <taxon>Actinomycetota</taxon>
        <taxon>Actinomycetes</taxon>
        <taxon>Micrococcales</taxon>
        <taxon>Microbacteriaceae</taxon>
        <taxon>Agromyces</taxon>
    </lineage>
</organism>
<evidence type="ECO:0000313" key="5">
    <source>
        <dbReference type="Proteomes" id="UP000610303"/>
    </source>
</evidence>
<feature type="compositionally biased region" description="Low complexity" evidence="1">
    <location>
        <begin position="362"/>
        <end position="383"/>
    </location>
</feature>
<evidence type="ECO:0000259" key="3">
    <source>
        <dbReference type="Pfam" id="PF08341"/>
    </source>
</evidence>
<dbReference type="InterPro" id="IPR013552">
    <property type="entry name" value="Thioester_dom"/>
</dbReference>
<name>A0A918CCP1_AGRME</name>
<feature type="domain" description="Thioester" evidence="3">
    <location>
        <begin position="82"/>
        <end position="205"/>
    </location>
</feature>
<protein>
    <recommendedName>
        <fullName evidence="3">Thioester domain-containing protein</fullName>
    </recommendedName>
</protein>
<dbReference type="AlphaFoldDB" id="A0A918CCP1"/>
<evidence type="ECO:0000313" key="4">
    <source>
        <dbReference type="EMBL" id="GGR18511.1"/>
    </source>
</evidence>
<reference evidence="4" key="1">
    <citation type="journal article" date="2014" name="Int. J. Syst. Evol. Microbiol.">
        <title>Complete genome sequence of Corynebacterium casei LMG S-19264T (=DSM 44701T), isolated from a smear-ripened cheese.</title>
        <authorList>
            <consortium name="US DOE Joint Genome Institute (JGI-PGF)"/>
            <person name="Walter F."/>
            <person name="Albersmeier A."/>
            <person name="Kalinowski J."/>
            <person name="Ruckert C."/>
        </authorList>
    </citation>
    <scope>NUCLEOTIDE SEQUENCE</scope>
    <source>
        <strain evidence="4">JCM 3346</strain>
    </source>
</reference>
<keyword evidence="5" id="KW-1185">Reference proteome</keyword>
<comment type="caution">
    <text evidence="4">The sequence shown here is derived from an EMBL/GenBank/DDBJ whole genome shotgun (WGS) entry which is preliminary data.</text>
</comment>